<dbReference type="EMBL" id="BK016144">
    <property type="protein sequence ID" value="DAF98278.1"/>
    <property type="molecule type" value="Genomic_DNA"/>
</dbReference>
<accession>A0A8S5UV73</accession>
<protein>
    <submittedName>
        <fullName evidence="1">Uncharacterized protein</fullName>
    </submittedName>
</protein>
<evidence type="ECO:0000313" key="1">
    <source>
        <dbReference type="EMBL" id="DAF98278.1"/>
    </source>
</evidence>
<proteinExistence type="predicted"/>
<name>A0A8S5UV73_9CAUD</name>
<organism evidence="1">
    <name type="scientific">Siphoviridae sp. ctaDn21</name>
    <dbReference type="NCBI Taxonomy" id="2825563"/>
    <lineage>
        <taxon>Viruses</taxon>
        <taxon>Duplodnaviria</taxon>
        <taxon>Heunggongvirae</taxon>
        <taxon>Uroviricota</taxon>
        <taxon>Caudoviricetes</taxon>
    </lineage>
</organism>
<reference evidence="1" key="1">
    <citation type="journal article" date="2021" name="Proc. Natl. Acad. Sci. U.S.A.">
        <title>A Catalog of Tens of Thousands of Viruses from Human Metagenomes Reveals Hidden Associations with Chronic Diseases.</title>
        <authorList>
            <person name="Tisza M.J."/>
            <person name="Buck C.B."/>
        </authorList>
    </citation>
    <scope>NUCLEOTIDE SEQUENCE</scope>
    <source>
        <strain evidence="1">CtaDn21</strain>
    </source>
</reference>
<sequence>MKIFRTFLNKRVAYYRVICYNIIVNKKYTKGGT</sequence>